<evidence type="ECO:0000256" key="7">
    <source>
        <dbReference type="RuleBase" id="RU000454"/>
    </source>
</evidence>
<name>A0A1E3PQ20_9ASCO</name>
<organism evidence="9 10">
    <name type="scientific">Nadsonia fulvescens var. elongata DSM 6958</name>
    <dbReference type="NCBI Taxonomy" id="857566"/>
    <lineage>
        <taxon>Eukaryota</taxon>
        <taxon>Fungi</taxon>
        <taxon>Dikarya</taxon>
        <taxon>Ascomycota</taxon>
        <taxon>Saccharomycotina</taxon>
        <taxon>Dipodascomycetes</taxon>
        <taxon>Dipodascales</taxon>
        <taxon>Dipodascales incertae sedis</taxon>
        <taxon>Nadsonia</taxon>
    </lineage>
</organism>
<dbReference type="PANTHER" id="PTHR47966">
    <property type="entry name" value="BETA-SITE APP-CLEAVING ENZYME, ISOFORM A-RELATED"/>
    <property type="match status" value="1"/>
</dbReference>
<evidence type="ECO:0000256" key="2">
    <source>
        <dbReference type="ARBA" id="ARBA00022670"/>
    </source>
</evidence>
<dbReference type="InterPro" id="IPR033121">
    <property type="entry name" value="PEPTIDASE_A1"/>
</dbReference>
<dbReference type="PROSITE" id="PS51767">
    <property type="entry name" value="PEPTIDASE_A1"/>
    <property type="match status" value="1"/>
</dbReference>
<dbReference type="InterPro" id="IPR001461">
    <property type="entry name" value="Aspartic_peptidase_A1"/>
</dbReference>
<keyword evidence="5 7" id="KW-0378">Hydrolase</keyword>
<dbReference type="InterPro" id="IPR001969">
    <property type="entry name" value="Aspartic_peptidase_AS"/>
</dbReference>
<keyword evidence="4 7" id="KW-0064">Aspartyl protease</keyword>
<dbReference type="InterPro" id="IPR033876">
    <property type="entry name" value="SAP-like"/>
</dbReference>
<evidence type="ECO:0000256" key="3">
    <source>
        <dbReference type="ARBA" id="ARBA00022729"/>
    </source>
</evidence>
<feature type="active site" evidence="6">
    <location>
        <position position="227"/>
    </location>
</feature>
<evidence type="ECO:0000259" key="8">
    <source>
        <dbReference type="PROSITE" id="PS51767"/>
    </source>
</evidence>
<keyword evidence="10" id="KW-1185">Reference proteome</keyword>
<dbReference type="STRING" id="857566.A0A1E3PQ20"/>
<evidence type="ECO:0000313" key="9">
    <source>
        <dbReference type="EMBL" id="ODQ67521.1"/>
    </source>
</evidence>
<dbReference type="CDD" id="cd05474">
    <property type="entry name" value="SAP_like"/>
    <property type="match status" value="1"/>
</dbReference>
<protein>
    <submittedName>
        <fullName evidence="9">Acid protease</fullName>
    </submittedName>
</protein>
<dbReference type="EMBL" id="KV454407">
    <property type="protein sequence ID" value="ODQ67521.1"/>
    <property type="molecule type" value="Genomic_DNA"/>
</dbReference>
<dbReference type="PROSITE" id="PS00141">
    <property type="entry name" value="ASP_PROTEASE"/>
    <property type="match status" value="2"/>
</dbReference>
<dbReference type="GO" id="GO:0004190">
    <property type="term" value="F:aspartic-type endopeptidase activity"/>
    <property type="evidence" value="ECO:0007669"/>
    <property type="project" value="UniProtKB-KW"/>
</dbReference>
<dbReference type="GO" id="GO:0006508">
    <property type="term" value="P:proteolysis"/>
    <property type="evidence" value="ECO:0007669"/>
    <property type="project" value="UniProtKB-KW"/>
</dbReference>
<dbReference type="InterPro" id="IPR021109">
    <property type="entry name" value="Peptidase_aspartic_dom_sf"/>
</dbReference>
<sequence length="374" mass="39459">ILKNEQTYYTISYGLGSPAQPFRGLVDTGSADIWVMGTDNPSCKENSPTGTYSCANAGIFNKATSSTFNTGVDSPNFDLSYNDGTAVSGTYGKDTMTLSGASIPGVQFAVASRSSSSLAVFGVGPQYLESSYYLYDNLPIVLANSKMINSQAYSLYLNGRETTGASILFGGVDSAKYTGGLYTIPMVSRYNGYPTPPEFTIALNSISYTVGGTETVAAARPMIALLDSGTSLMYLPSDIVNKIATAYSATYTSSVGAYVYDCGTSAKSDNFLTFTFSGVEMNIPLQVASLPYSGNRCILGMSQTSSDNNIILGDTFLRAVYTVFDLTNSQVAMAQSINGATSSSVEEITADLIPGAVPYSDFKGSRKNVAIISS</sequence>
<dbReference type="SUPFAM" id="SSF50630">
    <property type="entry name" value="Acid proteases"/>
    <property type="match status" value="1"/>
</dbReference>
<feature type="non-terminal residue" evidence="9">
    <location>
        <position position="1"/>
    </location>
</feature>
<evidence type="ECO:0000256" key="6">
    <source>
        <dbReference type="PIRSR" id="PIRSR601461-1"/>
    </source>
</evidence>
<keyword evidence="2 7" id="KW-0645">Protease</keyword>
<evidence type="ECO:0000256" key="1">
    <source>
        <dbReference type="ARBA" id="ARBA00007447"/>
    </source>
</evidence>
<evidence type="ECO:0000256" key="4">
    <source>
        <dbReference type="ARBA" id="ARBA00022750"/>
    </source>
</evidence>
<dbReference type="AlphaFoldDB" id="A0A1E3PQ20"/>
<feature type="active site" evidence="6">
    <location>
        <position position="27"/>
    </location>
</feature>
<dbReference type="Proteomes" id="UP000095009">
    <property type="component" value="Unassembled WGS sequence"/>
</dbReference>
<accession>A0A1E3PQ20</accession>
<dbReference type="PRINTS" id="PR00792">
    <property type="entry name" value="PEPSIN"/>
</dbReference>
<feature type="domain" description="Peptidase A1" evidence="8">
    <location>
        <begin position="9"/>
        <end position="334"/>
    </location>
</feature>
<evidence type="ECO:0000256" key="5">
    <source>
        <dbReference type="ARBA" id="ARBA00022801"/>
    </source>
</evidence>
<evidence type="ECO:0000313" key="10">
    <source>
        <dbReference type="Proteomes" id="UP000095009"/>
    </source>
</evidence>
<dbReference type="OrthoDB" id="771136at2759"/>
<proteinExistence type="inferred from homology"/>
<dbReference type="PANTHER" id="PTHR47966:SF65">
    <property type="entry name" value="ASPARTIC-TYPE ENDOPEPTIDASE"/>
    <property type="match status" value="1"/>
</dbReference>
<feature type="non-terminal residue" evidence="9">
    <location>
        <position position="374"/>
    </location>
</feature>
<dbReference type="Pfam" id="PF00026">
    <property type="entry name" value="Asp"/>
    <property type="match status" value="1"/>
</dbReference>
<keyword evidence="3" id="KW-0732">Signal</keyword>
<comment type="similarity">
    <text evidence="1 7">Belongs to the peptidase A1 family.</text>
</comment>
<reference evidence="9 10" key="1">
    <citation type="journal article" date="2016" name="Proc. Natl. Acad. Sci. U.S.A.">
        <title>Comparative genomics of biotechnologically important yeasts.</title>
        <authorList>
            <person name="Riley R."/>
            <person name="Haridas S."/>
            <person name="Wolfe K.H."/>
            <person name="Lopes M.R."/>
            <person name="Hittinger C.T."/>
            <person name="Goeker M."/>
            <person name="Salamov A.A."/>
            <person name="Wisecaver J.H."/>
            <person name="Long T.M."/>
            <person name="Calvey C.H."/>
            <person name="Aerts A.L."/>
            <person name="Barry K.W."/>
            <person name="Choi C."/>
            <person name="Clum A."/>
            <person name="Coughlan A.Y."/>
            <person name="Deshpande S."/>
            <person name="Douglass A.P."/>
            <person name="Hanson S.J."/>
            <person name="Klenk H.-P."/>
            <person name="LaButti K.M."/>
            <person name="Lapidus A."/>
            <person name="Lindquist E.A."/>
            <person name="Lipzen A.M."/>
            <person name="Meier-Kolthoff J.P."/>
            <person name="Ohm R.A."/>
            <person name="Otillar R.P."/>
            <person name="Pangilinan J.L."/>
            <person name="Peng Y."/>
            <person name="Rokas A."/>
            <person name="Rosa C.A."/>
            <person name="Scheuner C."/>
            <person name="Sibirny A.A."/>
            <person name="Slot J.C."/>
            <person name="Stielow J.B."/>
            <person name="Sun H."/>
            <person name="Kurtzman C.P."/>
            <person name="Blackwell M."/>
            <person name="Grigoriev I.V."/>
            <person name="Jeffries T.W."/>
        </authorList>
    </citation>
    <scope>NUCLEOTIDE SEQUENCE [LARGE SCALE GENOMIC DNA]</scope>
    <source>
        <strain evidence="9 10">DSM 6958</strain>
    </source>
</reference>
<dbReference type="Gene3D" id="2.40.70.10">
    <property type="entry name" value="Acid Proteases"/>
    <property type="match status" value="2"/>
</dbReference>
<gene>
    <name evidence="9" type="ORF">NADFUDRAFT_9777</name>
</gene>